<comment type="caution">
    <text evidence="7">The sequence shown here is derived from an EMBL/GenBank/DDBJ whole genome shotgun (WGS) entry which is preliminary data.</text>
</comment>
<evidence type="ECO:0000259" key="6">
    <source>
        <dbReference type="Pfam" id="PF17766"/>
    </source>
</evidence>
<organism evidence="7 8">
    <name type="scientific">Tripterygium wilfordii</name>
    <name type="common">Thunder God vine</name>
    <dbReference type="NCBI Taxonomy" id="458696"/>
    <lineage>
        <taxon>Eukaryota</taxon>
        <taxon>Viridiplantae</taxon>
        <taxon>Streptophyta</taxon>
        <taxon>Embryophyta</taxon>
        <taxon>Tracheophyta</taxon>
        <taxon>Spermatophyta</taxon>
        <taxon>Magnoliopsida</taxon>
        <taxon>eudicotyledons</taxon>
        <taxon>Gunneridae</taxon>
        <taxon>Pentapetalae</taxon>
        <taxon>rosids</taxon>
        <taxon>fabids</taxon>
        <taxon>Celastrales</taxon>
        <taxon>Celastraceae</taxon>
        <taxon>Tripterygium</taxon>
    </lineage>
</organism>
<feature type="domain" description="PA" evidence="5">
    <location>
        <begin position="55"/>
        <end position="126"/>
    </location>
</feature>
<dbReference type="GO" id="GO:0005576">
    <property type="term" value="C:extracellular region"/>
    <property type="evidence" value="ECO:0007669"/>
    <property type="project" value="UniProtKB-SubCell"/>
</dbReference>
<evidence type="ECO:0000313" key="7">
    <source>
        <dbReference type="EMBL" id="KAF5732553.1"/>
    </source>
</evidence>
<dbReference type="CDD" id="cd02120">
    <property type="entry name" value="PA_subtilisin_like"/>
    <property type="match status" value="1"/>
</dbReference>
<evidence type="ECO:0000313" key="8">
    <source>
        <dbReference type="Proteomes" id="UP000593562"/>
    </source>
</evidence>
<comment type="similarity">
    <text evidence="2">Belongs to the peptidase S8 family.</text>
</comment>
<dbReference type="GO" id="GO:0008233">
    <property type="term" value="F:peptidase activity"/>
    <property type="evidence" value="ECO:0007669"/>
    <property type="project" value="UniProtKB-KW"/>
</dbReference>
<keyword evidence="7" id="KW-0378">Hydrolase</keyword>
<evidence type="ECO:0000256" key="1">
    <source>
        <dbReference type="ARBA" id="ARBA00004613"/>
    </source>
</evidence>
<keyword evidence="7" id="KW-0645">Protease</keyword>
<keyword evidence="3 4" id="KW-0732">Signal</keyword>
<proteinExistence type="inferred from homology"/>
<dbReference type="Gene3D" id="2.60.40.2310">
    <property type="match status" value="1"/>
</dbReference>
<dbReference type="AlphaFoldDB" id="A0A7J7CEJ7"/>
<comment type="subcellular location">
    <subcellularLocation>
        <location evidence="1">Secreted</location>
    </subcellularLocation>
</comment>
<protein>
    <submittedName>
        <fullName evidence="7">Subtilisin-like protease</fullName>
    </submittedName>
</protein>
<evidence type="ECO:0000256" key="2">
    <source>
        <dbReference type="ARBA" id="ARBA00011073"/>
    </source>
</evidence>
<evidence type="ECO:0000256" key="3">
    <source>
        <dbReference type="ARBA" id="ARBA00022729"/>
    </source>
</evidence>
<evidence type="ECO:0000256" key="4">
    <source>
        <dbReference type="SAM" id="SignalP"/>
    </source>
</evidence>
<name>A0A7J7CEJ7_TRIWF</name>
<dbReference type="InterPro" id="IPR041469">
    <property type="entry name" value="Subtilisin-like_FN3"/>
</dbReference>
<dbReference type="InterPro" id="IPR045051">
    <property type="entry name" value="SBT"/>
</dbReference>
<dbReference type="GO" id="GO:0006508">
    <property type="term" value="P:proteolysis"/>
    <property type="evidence" value="ECO:0007669"/>
    <property type="project" value="UniProtKB-KW"/>
</dbReference>
<dbReference type="PANTHER" id="PTHR10795">
    <property type="entry name" value="PROPROTEIN CONVERTASE SUBTILISIN/KEXIN"/>
    <property type="match status" value="1"/>
</dbReference>
<dbReference type="InParanoid" id="A0A7J7CEJ7"/>
<evidence type="ECO:0000259" key="5">
    <source>
        <dbReference type="Pfam" id="PF02225"/>
    </source>
</evidence>
<dbReference type="Proteomes" id="UP000593562">
    <property type="component" value="Unassembled WGS sequence"/>
</dbReference>
<feature type="chain" id="PRO_5029739319" evidence="4">
    <location>
        <begin position="24"/>
        <end position="232"/>
    </location>
</feature>
<keyword evidence="8" id="KW-1185">Reference proteome</keyword>
<dbReference type="EMBL" id="JAAARO010000017">
    <property type="protein sequence ID" value="KAF5732553.1"/>
    <property type="molecule type" value="Genomic_DNA"/>
</dbReference>
<reference evidence="7 8" key="1">
    <citation type="journal article" date="2020" name="Nat. Commun.">
        <title>Genome of Tripterygium wilfordii and identification of cytochrome P450 involved in triptolide biosynthesis.</title>
        <authorList>
            <person name="Tu L."/>
            <person name="Su P."/>
            <person name="Zhang Z."/>
            <person name="Gao L."/>
            <person name="Wang J."/>
            <person name="Hu T."/>
            <person name="Zhou J."/>
            <person name="Zhang Y."/>
            <person name="Zhao Y."/>
            <person name="Liu Y."/>
            <person name="Song Y."/>
            <person name="Tong Y."/>
            <person name="Lu Y."/>
            <person name="Yang J."/>
            <person name="Xu C."/>
            <person name="Jia M."/>
            <person name="Peters R.J."/>
            <person name="Huang L."/>
            <person name="Gao W."/>
        </authorList>
    </citation>
    <scope>NUCLEOTIDE SEQUENCE [LARGE SCALE GENOMIC DNA]</scope>
    <source>
        <strain evidence="8">cv. XIE 37</strain>
        <tissue evidence="7">Leaf</tissue>
    </source>
</reference>
<gene>
    <name evidence="7" type="ORF">HS088_TW17G00080</name>
</gene>
<feature type="domain" description="Subtilisin-like protease fibronectin type-III" evidence="6">
    <location>
        <begin position="137"/>
        <end position="222"/>
    </location>
</feature>
<dbReference type="Pfam" id="PF02225">
    <property type="entry name" value="PA"/>
    <property type="match status" value="1"/>
</dbReference>
<dbReference type="InterPro" id="IPR003137">
    <property type="entry name" value="PA_domain"/>
</dbReference>
<feature type="signal peptide" evidence="4">
    <location>
        <begin position="1"/>
        <end position="23"/>
    </location>
</feature>
<sequence length="232" mass="25194">MTVSSVFSFTIFLFLSLASPTISDSSSDSLQTFIVHVARSHKPSLFSTHQQWGQLDPLKVEGKIVLCDYGDARNDLENKVEKEDAVKLAGGLGMILALANGYGEILTASTYLIPTTMVGEIAGNKIREYIRSDENPTATIAFRGTNVGSSAGAVYKVKVNAPENVDVRVSPKKLVFNAVNQALSYNIRFTSFKWASLKKSSASFGSIEWSDGVHKVRSPIAVRWSEGPKASI</sequence>
<dbReference type="Pfam" id="PF17766">
    <property type="entry name" value="fn3_6"/>
    <property type="match status" value="1"/>
</dbReference>
<accession>A0A7J7CEJ7</accession>